<proteinExistence type="predicted"/>
<comment type="caution">
    <text evidence="1">The sequence shown here is derived from an EMBL/GenBank/DDBJ whole genome shotgun (WGS) entry which is preliminary data.</text>
</comment>
<accession>A0ABC8JFA2</accession>
<organism evidence="1 2">
    <name type="scientific">Eruca vesicaria subsp. sativa</name>
    <name type="common">Garden rocket</name>
    <name type="synonym">Eruca sativa</name>
    <dbReference type="NCBI Taxonomy" id="29727"/>
    <lineage>
        <taxon>Eukaryota</taxon>
        <taxon>Viridiplantae</taxon>
        <taxon>Streptophyta</taxon>
        <taxon>Embryophyta</taxon>
        <taxon>Tracheophyta</taxon>
        <taxon>Spermatophyta</taxon>
        <taxon>Magnoliopsida</taxon>
        <taxon>eudicotyledons</taxon>
        <taxon>Gunneridae</taxon>
        <taxon>Pentapetalae</taxon>
        <taxon>rosids</taxon>
        <taxon>malvids</taxon>
        <taxon>Brassicales</taxon>
        <taxon>Brassicaceae</taxon>
        <taxon>Brassiceae</taxon>
        <taxon>Eruca</taxon>
    </lineage>
</organism>
<gene>
    <name evidence="1" type="ORF">ERUC_LOCUS7488</name>
</gene>
<evidence type="ECO:0000313" key="2">
    <source>
        <dbReference type="Proteomes" id="UP001642260"/>
    </source>
</evidence>
<sequence length="79" mass="9177">MPEVVLAIEDNSCKNSLFFGLFDDSESRRLRSGSMKRQYGDMGDDYYRVCEEHHDNVNYGDEDEDEGSRMDMIALRESV</sequence>
<dbReference type="Proteomes" id="UP001642260">
    <property type="component" value="Unassembled WGS sequence"/>
</dbReference>
<keyword evidence="2" id="KW-1185">Reference proteome</keyword>
<dbReference type="AlphaFoldDB" id="A0ABC8JFA2"/>
<protein>
    <submittedName>
        <fullName evidence="1">Uncharacterized protein</fullName>
    </submittedName>
</protein>
<evidence type="ECO:0000313" key="1">
    <source>
        <dbReference type="EMBL" id="CAH8315694.1"/>
    </source>
</evidence>
<name>A0ABC8JFA2_ERUVS</name>
<dbReference type="EMBL" id="CAKOAT010083266">
    <property type="protein sequence ID" value="CAH8315694.1"/>
    <property type="molecule type" value="Genomic_DNA"/>
</dbReference>
<reference evidence="1 2" key="1">
    <citation type="submission" date="2022-03" db="EMBL/GenBank/DDBJ databases">
        <authorList>
            <person name="Macdonald S."/>
            <person name="Ahmed S."/>
            <person name="Newling K."/>
        </authorList>
    </citation>
    <scope>NUCLEOTIDE SEQUENCE [LARGE SCALE GENOMIC DNA]</scope>
</reference>